<dbReference type="CDD" id="cd06261">
    <property type="entry name" value="TM_PBP2"/>
    <property type="match status" value="1"/>
</dbReference>
<dbReference type="PANTHER" id="PTHR43744">
    <property type="entry name" value="ABC TRANSPORTER PERMEASE PROTEIN MG189-RELATED-RELATED"/>
    <property type="match status" value="1"/>
</dbReference>
<feature type="transmembrane region" description="Helical" evidence="7">
    <location>
        <begin position="12"/>
        <end position="34"/>
    </location>
</feature>
<evidence type="ECO:0000256" key="7">
    <source>
        <dbReference type="RuleBase" id="RU363032"/>
    </source>
</evidence>
<keyword evidence="5 7" id="KW-1133">Transmembrane helix</keyword>
<proteinExistence type="inferred from homology"/>
<feature type="transmembrane region" description="Helical" evidence="7">
    <location>
        <begin position="69"/>
        <end position="93"/>
    </location>
</feature>
<reference evidence="9 10" key="1">
    <citation type="submission" date="2021-05" db="EMBL/GenBank/DDBJ databases">
        <title>Novel Bacillus species.</title>
        <authorList>
            <person name="Liu G."/>
        </authorList>
    </citation>
    <scope>NUCLEOTIDE SEQUENCE [LARGE SCALE GENOMIC DNA]</scope>
    <source>
        <strain evidence="9 10">FJAT-49732</strain>
    </source>
</reference>
<dbReference type="GO" id="GO:0005886">
    <property type="term" value="C:plasma membrane"/>
    <property type="evidence" value="ECO:0007669"/>
    <property type="project" value="UniProtKB-SubCell"/>
</dbReference>
<comment type="subcellular location">
    <subcellularLocation>
        <location evidence="1 7">Cell membrane</location>
        <topology evidence="1 7">Multi-pass membrane protein</topology>
    </subcellularLocation>
</comment>
<dbReference type="Gene3D" id="1.10.3720.10">
    <property type="entry name" value="MetI-like"/>
    <property type="match status" value="1"/>
</dbReference>
<feature type="domain" description="ABC transmembrane type-1" evidence="8">
    <location>
        <begin position="70"/>
        <end position="293"/>
    </location>
</feature>
<feature type="transmembrane region" description="Helical" evidence="7">
    <location>
        <begin position="196"/>
        <end position="223"/>
    </location>
</feature>
<dbReference type="InterPro" id="IPR035906">
    <property type="entry name" value="MetI-like_sf"/>
</dbReference>
<evidence type="ECO:0000256" key="4">
    <source>
        <dbReference type="ARBA" id="ARBA00022692"/>
    </source>
</evidence>
<dbReference type="Proteomes" id="UP000682713">
    <property type="component" value="Unassembled WGS sequence"/>
</dbReference>
<evidence type="ECO:0000313" key="10">
    <source>
        <dbReference type="Proteomes" id="UP000682713"/>
    </source>
</evidence>
<name>A0A942YLY2_9BACI</name>
<keyword evidence="10" id="KW-1185">Reference proteome</keyword>
<dbReference type="PANTHER" id="PTHR43744:SF8">
    <property type="entry name" value="SN-GLYCEROL-3-PHOSPHATE TRANSPORT SYSTEM PERMEASE PROTEIN UGPE"/>
    <property type="match status" value="1"/>
</dbReference>
<evidence type="ECO:0000256" key="2">
    <source>
        <dbReference type="ARBA" id="ARBA00022448"/>
    </source>
</evidence>
<evidence type="ECO:0000256" key="3">
    <source>
        <dbReference type="ARBA" id="ARBA00022475"/>
    </source>
</evidence>
<dbReference type="AlphaFoldDB" id="A0A942YLY2"/>
<comment type="similarity">
    <text evidence="7">Belongs to the binding-protein-dependent transport system permease family.</text>
</comment>
<evidence type="ECO:0000259" key="8">
    <source>
        <dbReference type="PROSITE" id="PS50928"/>
    </source>
</evidence>
<keyword evidence="3" id="KW-1003">Cell membrane</keyword>
<dbReference type="InterPro" id="IPR000515">
    <property type="entry name" value="MetI-like"/>
</dbReference>
<evidence type="ECO:0000313" key="9">
    <source>
        <dbReference type="EMBL" id="MBS4201963.1"/>
    </source>
</evidence>
<evidence type="ECO:0000256" key="6">
    <source>
        <dbReference type="ARBA" id="ARBA00023136"/>
    </source>
</evidence>
<feature type="transmembrane region" description="Helical" evidence="7">
    <location>
        <begin position="153"/>
        <end position="175"/>
    </location>
</feature>
<evidence type="ECO:0000256" key="5">
    <source>
        <dbReference type="ARBA" id="ARBA00022989"/>
    </source>
</evidence>
<dbReference type="PROSITE" id="PS50928">
    <property type="entry name" value="ABC_TM1"/>
    <property type="match status" value="1"/>
</dbReference>
<accession>A0A942YLY2</accession>
<keyword evidence="6 7" id="KW-0472">Membrane</keyword>
<protein>
    <submittedName>
        <fullName evidence="9">Carbohydrate ABC transporter permease</fullName>
    </submittedName>
</protein>
<organism evidence="9 10">
    <name type="scientific">Lederbergia citrisecunda</name>
    <dbReference type="NCBI Taxonomy" id="2833583"/>
    <lineage>
        <taxon>Bacteria</taxon>
        <taxon>Bacillati</taxon>
        <taxon>Bacillota</taxon>
        <taxon>Bacilli</taxon>
        <taxon>Bacillales</taxon>
        <taxon>Bacillaceae</taxon>
        <taxon>Lederbergia</taxon>
    </lineage>
</organism>
<dbReference type="GO" id="GO:0055085">
    <property type="term" value="P:transmembrane transport"/>
    <property type="evidence" value="ECO:0007669"/>
    <property type="project" value="InterPro"/>
</dbReference>
<sequence>MVKSMTWVIVRSVLIIGLSFVILYPIILKVSIAFKQKLDMYDPTIVYIPRNFTLENFKYVMETMNYFKVVWNSFLLSCGTMLLTTLSCALVGYGFARFKFRGSNILFALVILTILVPPQTIMVPTYLQYRNFDLFGLIGLFNDGNGIKLLGTYWPFVISSMTGMGLKAGLFIFIFRQFFKGVPREIEEAALVDGAGVFKIFTTIMLPNAVPAIITVMLFSFVWQWNDIYFTSMFIDNAKVISVQLQTAGATIAHKLGTEAGSSSGTVDPFYLSMLVNTSVLLSILPLIIMYMFVQRHFVESVERTGIVG</sequence>
<feature type="transmembrane region" description="Helical" evidence="7">
    <location>
        <begin position="105"/>
        <end position="127"/>
    </location>
</feature>
<keyword evidence="2 7" id="KW-0813">Transport</keyword>
<comment type="caution">
    <text evidence="9">The sequence shown here is derived from an EMBL/GenBank/DDBJ whole genome shotgun (WGS) entry which is preliminary data.</text>
</comment>
<evidence type="ECO:0000256" key="1">
    <source>
        <dbReference type="ARBA" id="ARBA00004651"/>
    </source>
</evidence>
<dbReference type="EMBL" id="JAGYPJ010000001">
    <property type="protein sequence ID" value="MBS4201963.1"/>
    <property type="molecule type" value="Genomic_DNA"/>
</dbReference>
<gene>
    <name evidence="9" type="ORF">KHA93_20360</name>
</gene>
<dbReference type="Pfam" id="PF00528">
    <property type="entry name" value="BPD_transp_1"/>
    <property type="match status" value="1"/>
</dbReference>
<keyword evidence="4 7" id="KW-0812">Transmembrane</keyword>
<dbReference type="SUPFAM" id="SSF161098">
    <property type="entry name" value="MetI-like"/>
    <property type="match status" value="1"/>
</dbReference>
<feature type="transmembrane region" description="Helical" evidence="7">
    <location>
        <begin position="270"/>
        <end position="294"/>
    </location>
</feature>